<protein>
    <recommendedName>
        <fullName evidence="5">Cytochrome aa3 subunit 2</fullName>
    </recommendedName>
</protein>
<evidence type="ECO:0000256" key="6">
    <source>
        <dbReference type="ARBA" id="ARBA00047816"/>
    </source>
</evidence>
<dbReference type="GO" id="GO:0005507">
    <property type="term" value="F:copper ion binding"/>
    <property type="evidence" value="ECO:0007669"/>
    <property type="project" value="InterPro"/>
</dbReference>
<keyword evidence="7" id="KW-1133">Transmembrane helix</keyword>
<dbReference type="PROSITE" id="PS50857">
    <property type="entry name" value="COX2_CUA"/>
    <property type="match status" value="1"/>
</dbReference>
<evidence type="ECO:0000313" key="10">
    <source>
        <dbReference type="Proteomes" id="UP000249260"/>
    </source>
</evidence>
<comment type="function">
    <text evidence="4">Subunits I and II form the functional core of the enzyme complex. Electrons originating in cytochrome c are transferred via heme a and Cu(A) to the binuclear center formed by heme a3 and Cu(B).</text>
</comment>
<dbReference type="EMBL" id="QLUW01000002">
    <property type="protein sequence ID" value="RAP76546.1"/>
    <property type="molecule type" value="Genomic_DNA"/>
</dbReference>
<dbReference type="PANTHER" id="PTHR42838:SF2">
    <property type="entry name" value="NITROUS-OXIDE REDUCTASE"/>
    <property type="match status" value="1"/>
</dbReference>
<dbReference type="GO" id="GO:0016020">
    <property type="term" value="C:membrane"/>
    <property type="evidence" value="ECO:0007669"/>
    <property type="project" value="InterPro"/>
</dbReference>
<name>A0A328U921_9BACL</name>
<dbReference type="InterPro" id="IPR002429">
    <property type="entry name" value="CcO_II-like_C"/>
</dbReference>
<dbReference type="PROSITE" id="PS51257">
    <property type="entry name" value="PROKAR_LIPOPROTEIN"/>
    <property type="match status" value="1"/>
</dbReference>
<dbReference type="InterPro" id="IPR008972">
    <property type="entry name" value="Cupredoxin"/>
</dbReference>
<evidence type="ECO:0000313" key="9">
    <source>
        <dbReference type="EMBL" id="RAP76546.1"/>
    </source>
</evidence>
<accession>A0A328U921</accession>
<evidence type="ECO:0000256" key="2">
    <source>
        <dbReference type="ARBA" id="ARBA00022723"/>
    </source>
</evidence>
<dbReference type="InterPro" id="IPR051403">
    <property type="entry name" value="NosZ/Cyto_c_oxidase_sub2"/>
</dbReference>
<evidence type="ECO:0000256" key="1">
    <source>
        <dbReference type="ARBA" id="ARBA00004196"/>
    </source>
</evidence>
<dbReference type="InterPro" id="IPR001505">
    <property type="entry name" value="Copper_CuA"/>
</dbReference>
<sequence>MIDHLPRLERIWLLLGTGSLVVFLIILGVMACGLGLNPPGHMHTIVPEQVKTTAPFDKPALTQIGPNEYKASMIAEAFAFTPGEIAIPRGAKVHFEITSPDVVHGLLIPNTNVNIMVVPGHVTEFEYTFKKSGDYAMLCHEYCGIGHHMMMGKLVVQ</sequence>
<dbReference type="GO" id="GO:0004129">
    <property type="term" value="F:cytochrome-c oxidase activity"/>
    <property type="evidence" value="ECO:0007669"/>
    <property type="project" value="UniProtKB-EC"/>
</dbReference>
<dbReference type="Gene3D" id="2.60.40.420">
    <property type="entry name" value="Cupredoxins - blue copper proteins"/>
    <property type="match status" value="1"/>
</dbReference>
<keyword evidence="7" id="KW-0812">Transmembrane</keyword>
<dbReference type="Proteomes" id="UP000249260">
    <property type="component" value="Unassembled WGS sequence"/>
</dbReference>
<evidence type="ECO:0000256" key="3">
    <source>
        <dbReference type="ARBA" id="ARBA00023008"/>
    </source>
</evidence>
<dbReference type="PANTHER" id="PTHR42838">
    <property type="entry name" value="CYTOCHROME C OXIDASE SUBUNIT II"/>
    <property type="match status" value="1"/>
</dbReference>
<evidence type="ECO:0000256" key="7">
    <source>
        <dbReference type="SAM" id="Phobius"/>
    </source>
</evidence>
<evidence type="ECO:0000256" key="4">
    <source>
        <dbReference type="ARBA" id="ARBA00024688"/>
    </source>
</evidence>
<dbReference type="Pfam" id="PF00116">
    <property type="entry name" value="COX2"/>
    <property type="match status" value="1"/>
</dbReference>
<comment type="caution">
    <text evidence="9">The sequence shown here is derived from an EMBL/GenBank/DDBJ whole genome shotgun (WGS) entry which is preliminary data.</text>
</comment>
<dbReference type="SUPFAM" id="SSF49503">
    <property type="entry name" value="Cupredoxins"/>
    <property type="match status" value="1"/>
</dbReference>
<dbReference type="CDD" id="cd13913">
    <property type="entry name" value="ba3_CcO_II_C"/>
    <property type="match status" value="1"/>
</dbReference>
<dbReference type="GO" id="GO:0030313">
    <property type="term" value="C:cell envelope"/>
    <property type="evidence" value="ECO:0007669"/>
    <property type="project" value="UniProtKB-SubCell"/>
</dbReference>
<dbReference type="AlphaFoldDB" id="A0A328U921"/>
<keyword evidence="2" id="KW-0479">Metal-binding</keyword>
<dbReference type="PROSITE" id="PS00078">
    <property type="entry name" value="COX2"/>
    <property type="match status" value="1"/>
</dbReference>
<gene>
    <name evidence="9" type="ORF">DL346_14315</name>
</gene>
<comment type="catalytic activity">
    <reaction evidence="6">
        <text>4 Fe(II)-[cytochrome c] + O2 + 8 H(+)(in) = 4 Fe(III)-[cytochrome c] + 2 H2O + 4 H(+)(out)</text>
        <dbReference type="Rhea" id="RHEA:11436"/>
        <dbReference type="Rhea" id="RHEA-COMP:10350"/>
        <dbReference type="Rhea" id="RHEA-COMP:14399"/>
        <dbReference type="ChEBI" id="CHEBI:15377"/>
        <dbReference type="ChEBI" id="CHEBI:15378"/>
        <dbReference type="ChEBI" id="CHEBI:15379"/>
        <dbReference type="ChEBI" id="CHEBI:29033"/>
        <dbReference type="ChEBI" id="CHEBI:29034"/>
        <dbReference type="EC" id="7.1.1.9"/>
    </reaction>
</comment>
<dbReference type="InterPro" id="IPR034214">
    <property type="entry name" value="Ba3_CcO_II_C"/>
</dbReference>
<keyword evidence="3" id="KW-0186">Copper</keyword>
<dbReference type="RefSeq" id="WP_112882764.1">
    <property type="nucleotide sequence ID" value="NZ_QLUW01000002.1"/>
</dbReference>
<keyword evidence="10" id="KW-1185">Reference proteome</keyword>
<feature type="transmembrane region" description="Helical" evidence="7">
    <location>
        <begin position="12"/>
        <end position="36"/>
    </location>
</feature>
<dbReference type="OrthoDB" id="9773456at2"/>
<evidence type="ECO:0000256" key="5">
    <source>
        <dbReference type="ARBA" id="ARBA00031399"/>
    </source>
</evidence>
<organism evidence="9 10">
    <name type="scientific">Paenibacillus montanisoli</name>
    <dbReference type="NCBI Taxonomy" id="2081970"/>
    <lineage>
        <taxon>Bacteria</taxon>
        <taxon>Bacillati</taxon>
        <taxon>Bacillota</taxon>
        <taxon>Bacilli</taxon>
        <taxon>Bacillales</taxon>
        <taxon>Paenibacillaceae</taxon>
        <taxon>Paenibacillus</taxon>
    </lineage>
</organism>
<proteinExistence type="predicted"/>
<feature type="domain" description="Cytochrome oxidase subunit II copper A binding" evidence="8">
    <location>
        <begin position="57"/>
        <end position="157"/>
    </location>
</feature>
<evidence type="ECO:0000259" key="8">
    <source>
        <dbReference type="PROSITE" id="PS50857"/>
    </source>
</evidence>
<comment type="subcellular location">
    <subcellularLocation>
        <location evidence="1">Cell envelope</location>
    </subcellularLocation>
</comment>
<keyword evidence="7" id="KW-0472">Membrane</keyword>
<reference evidence="9 10" key="1">
    <citation type="submission" date="2018-06" db="EMBL/GenBank/DDBJ databases">
        <title>Paenibacillus montanisoli sp. nov., isolated from mountain area soil.</title>
        <authorList>
            <person name="Wu M."/>
        </authorList>
    </citation>
    <scope>NUCLEOTIDE SEQUENCE [LARGE SCALE GENOMIC DNA]</scope>
    <source>
        <strain evidence="9 10">RA17</strain>
    </source>
</reference>